<dbReference type="NCBIfam" id="NF003818">
    <property type="entry name" value="PRK05409.1"/>
    <property type="match status" value="1"/>
</dbReference>
<evidence type="ECO:0000313" key="2">
    <source>
        <dbReference type="EMBL" id="MEJ1248314.1"/>
    </source>
</evidence>
<dbReference type="Gene3D" id="3.20.20.150">
    <property type="entry name" value="Divalent-metal-dependent TIM barrel enzymes"/>
    <property type="match status" value="1"/>
</dbReference>
<comment type="similarity">
    <text evidence="1">Belongs to the UPF0276 family.</text>
</comment>
<dbReference type="RefSeq" id="WP_337334036.1">
    <property type="nucleotide sequence ID" value="NZ_JBBDHC010000002.1"/>
</dbReference>
<protein>
    <recommendedName>
        <fullName evidence="1">UPF0276 protein WB794_01275</fullName>
    </recommendedName>
</protein>
<dbReference type="EMBL" id="JBBDHC010000002">
    <property type="protein sequence ID" value="MEJ1248314.1"/>
    <property type="molecule type" value="Genomic_DNA"/>
</dbReference>
<dbReference type="PANTHER" id="PTHR42194">
    <property type="entry name" value="UPF0276 PROTEIN HI_1600"/>
    <property type="match status" value="1"/>
</dbReference>
<evidence type="ECO:0000313" key="3">
    <source>
        <dbReference type="Proteomes" id="UP001364472"/>
    </source>
</evidence>
<dbReference type="Proteomes" id="UP001364472">
    <property type="component" value="Unassembled WGS sequence"/>
</dbReference>
<dbReference type="SUPFAM" id="SSF51658">
    <property type="entry name" value="Xylose isomerase-like"/>
    <property type="match status" value="1"/>
</dbReference>
<dbReference type="Pfam" id="PF05114">
    <property type="entry name" value="MbnB_TglH_ChrH"/>
    <property type="match status" value="1"/>
</dbReference>
<reference evidence="2 3" key="1">
    <citation type="journal article" date="2016" name="Antonie Van Leeuwenhoek">
        <title>Denitratimonas tolerans gen. nov., sp. nov., a denitrifying bacterium isolated from a bioreactor for tannery wastewater treatment.</title>
        <authorList>
            <person name="Han S.I."/>
            <person name="Kim J.O."/>
            <person name="Lee Y.R."/>
            <person name="Ekpeghere K.I."/>
            <person name="Koh S.C."/>
            <person name="Whang K.S."/>
        </authorList>
    </citation>
    <scope>NUCLEOTIDE SEQUENCE [LARGE SCALE GENOMIC DNA]</scope>
    <source>
        <strain evidence="2 3">KACC 17565</strain>
    </source>
</reference>
<sequence length="286" mass="31086">MPESPRTLPARSAGLGLRRALAAPLLAAPAGALDFLEVAPENWIGVGGRHGKAFAALAERHPIVCHGLSLSLGGPAPLDMDFVATLKDFLDRWQVPICSEHLSWCADEGHLYDLAPIPFTEEAVRHTAARIARVQDALGRRIAVENVSYYAAPWQEMPEIDFINAVLAEADCDLLLDVNNIHVNAVNHGYDALAFLHALPSERVRYIHVAGHFRQAPDLLVDTHGAAVTDPVWSLLAAAYRHAGVRPTLLERDFNIPPLPVLLEEIDTIRMMQDAALAEGAPARVA</sequence>
<name>A0AAW9R2W6_9GAMM</name>
<comment type="caution">
    <text evidence="2">The sequence shown here is derived from an EMBL/GenBank/DDBJ whole genome shotgun (WGS) entry which is preliminary data.</text>
</comment>
<evidence type="ECO:0000256" key="1">
    <source>
        <dbReference type="HAMAP-Rule" id="MF_00697"/>
    </source>
</evidence>
<accession>A0AAW9R2W6</accession>
<dbReference type="InterPro" id="IPR036237">
    <property type="entry name" value="Xyl_isomerase-like_sf"/>
</dbReference>
<dbReference type="PANTHER" id="PTHR42194:SF1">
    <property type="entry name" value="UPF0276 PROTEIN HI_1600"/>
    <property type="match status" value="1"/>
</dbReference>
<gene>
    <name evidence="2" type="ORF">WB794_01275</name>
</gene>
<dbReference type="HAMAP" id="MF_00697">
    <property type="entry name" value="UPF0276"/>
    <property type="match status" value="1"/>
</dbReference>
<dbReference type="AlphaFoldDB" id="A0AAW9R2W6"/>
<organism evidence="2 3">
    <name type="scientific">Denitratimonas tolerans</name>
    <dbReference type="NCBI Taxonomy" id="1338420"/>
    <lineage>
        <taxon>Bacteria</taxon>
        <taxon>Pseudomonadati</taxon>
        <taxon>Pseudomonadota</taxon>
        <taxon>Gammaproteobacteria</taxon>
        <taxon>Lysobacterales</taxon>
        <taxon>Lysobacteraceae</taxon>
        <taxon>Denitratimonas</taxon>
    </lineage>
</organism>
<keyword evidence="3" id="KW-1185">Reference proteome</keyword>
<proteinExistence type="inferred from homology"/>
<dbReference type="InterPro" id="IPR007801">
    <property type="entry name" value="MbnB/TglH/ChrH"/>
</dbReference>